<feature type="domain" description="M23ase beta-sheet core" evidence="3">
    <location>
        <begin position="284"/>
        <end position="385"/>
    </location>
</feature>
<reference evidence="5" key="1">
    <citation type="submission" date="2020-10" db="EMBL/GenBank/DDBJ databases">
        <authorList>
            <person name="Gilroy R."/>
        </authorList>
    </citation>
    <scope>NUCLEOTIDE SEQUENCE</scope>
    <source>
        <strain evidence="5">CHK197-8231</strain>
    </source>
</reference>
<dbReference type="InterPro" id="IPR057309">
    <property type="entry name" value="PcsB_CC"/>
</dbReference>
<name>A0A9D1HUE4_9BACT</name>
<dbReference type="InterPro" id="IPR011055">
    <property type="entry name" value="Dup_hybrid_motif"/>
</dbReference>
<dbReference type="Proteomes" id="UP000824087">
    <property type="component" value="Unassembled WGS sequence"/>
</dbReference>
<dbReference type="Gene3D" id="6.10.250.3150">
    <property type="match status" value="1"/>
</dbReference>
<dbReference type="PANTHER" id="PTHR21666:SF270">
    <property type="entry name" value="MUREIN HYDROLASE ACTIVATOR ENVC"/>
    <property type="match status" value="1"/>
</dbReference>
<dbReference type="Pfam" id="PF24568">
    <property type="entry name" value="CC_PcsB"/>
    <property type="match status" value="1"/>
</dbReference>
<reference evidence="5" key="2">
    <citation type="journal article" date="2021" name="PeerJ">
        <title>Extensive microbial diversity within the chicken gut microbiome revealed by metagenomics and culture.</title>
        <authorList>
            <person name="Gilroy R."/>
            <person name="Ravi A."/>
            <person name="Getino M."/>
            <person name="Pursley I."/>
            <person name="Horton D.L."/>
            <person name="Alikhan N.F."/>
            <person name="Baker D."/>
            <person name="Gharbi K."/>
            <person name="Hall N."/>
            <person name="Watson M."/>
            <person name="Adriaenssens E.M."/>
            <person name="Foster-Nyarko E."/>
            <person name="Jarju S."/>
            <person name="Secka A."/>
            <person name="Antonio M."/>
            <person name="Oren A."/>
            <person name="Chaudhuri R.R."/>
            <person name="La Ragione R."/>
            <person name="Hildebrand F."/>
            <person name="Pallen M.J."/>
        </authorList>
    </citation>
    <scope>NUCLEOTIDE SEQUENCE</scope>
    <source>
        <strain evidence="5">CHK197-8231</strain>
    </source>
</reference>
<dbReference type="AlphaFoldDB" id="A0A9D1HUE4"/>
<keyword evidence="2" id="KW-0175">Coiled coil</keyword>
<feature type="coiled-coil region" evidence="2">
    <location>
        <begin position="143"/>
        <end position="198"/>
    </location>
</feature>
<dbReference type="CDD" id="cd12797">
    <property type="entry name" value="M23_peptidase"/>
    <property type="match status" value="1"/>
</dbReference>
<dbReference type="InterPro" id="IPR050570">
    <property type="entry name" value="Cell_wall_metabolism_enzyme"/>
</dbReference>
<dbReference type="Pfam" id="PF01551">
    <property type="entry name" value="Peptidase_M23"/>
    <property type="match status" value="1"/>
</dbReference>
<dbReference type="InterPro" id="IPR016047">
    <property type="entry name" value="M23ase_b-sheet_dom"/>
</dbReference>
<sequence length="425" mass="47748">MKKGFSFILCMILLCTIIVIPQEEAHAETLAEMRAKVNQLEAQYQAQQQEEKETQGKIDQNETTIASIQESIKTLEADIQKKKEEIENLQKQIKEKEKEIKSIISFMQISNGENAYLEYAMGAQDFTDFIYRMSVSEQLAAYNDSLTKEYEDMIAENEKKQKELDEKQKELNEQKAKLEEENKKMKDHLEEIATIKVDIKDQIRMQKESINMWASKGCGENEDVNACQNRILSQANNNAGSGGGGGNLLPPNYSADTTFLRPIISGAVTSEYGYRCIAITGCQLHAAIDVSQKGTVPVYASAPGMVIGITRRSSCGGNMVFVIHTINGQKYTTEYSHLRSISVSVGQMVTATTQIGIMGGNPATEWWDKCSEAQHLHFGMAKGHYLVDYTSWNAYLSHTYDPRETVNFPWTGGKTDPFSNRTTIY</sequence>
<evidence type="ECO:0000256" key="1">
    <source>
        <dbReference type="ARBA" id="ARBA00022729"/>
    </source>
</evidence>
<dbReference type="EMBL" id="DVML01000024">
    <property type="protein sequence ID" value="HIU22721.1"/>
    <property type="molecule type" value="Genomic_DNA"/>
</dbReference>
<comment type="caution">
    <text evidence="5">The sequence shown here is derived from an EMBL/GenBank/DDBJ whole genome shotgun (WGS) entry which is preliminary data.</text>
</comment>
<evidence type="ECO:0000256" key="2">
    <source>
        <dbReference type="SAM" id="Coils"/>
    </source>
</evidence>
<organism evidence="5 6">
    <name type="scientific">Candidatus Fimihabitans intestinipullorum</name>
    <dbReference type="NCBI Taxonomy" id="2840820"/>
    <lineage>
        <taxon>Bacteria</taxon>
        <taxon>Bacillati</taxon>
        <taxon>Mycoplasmatota</taxon>
        <taxon>Mycoplasmatota incertae sedis</taxon>
        <taxon>Candidatus Fimihabitans</taxon>
    </lineage>
</organism>
<evidence type="ECO:0000313" key="5">
    <source>
        <dbReference type="EMBL" id="HIU22721.1"/>
    </source>
</evidence>
<gene>
    <name evidence="5" type="ORF">IAD49_03975</name>
</gene>
<keyword evidence="1" id="KW-0732">Signal</keyword>
<dbReference type="GO" id="GO:0004222">
    <property type="term" value="F:metalloendopeptidase activity"/>
    <property type="evidence" value="ECO:0007669"/>
    <property type="project" value="TreeGrafter"/>
</dbReference>
<protein>
    <submittedName>
        <fullName evidence="5">Peptidoglycan DD-metalloendopeptidase family protein</fullName>
    </submittedName>
</protein>
<proteinExistence type="predicted"/>
<accession>A0A9D1HUE4</accession>
<dbReference type="PANTHER" id="PTHR21666">
    <property type="entry name" value="PEPTIDASE-RELATED"/>
    <property type="match status" value="1"/>
</dbReference>
<feature type="coiled-coil region" evidence="2">
    <location>
        <begin position="23"/>
        <end position="106"/>
    </location>
</feature>
<evidence type="ECO:0000259" key="3">
    <source>
        <dbReference type="Pfam" id="PF01551"/>
    </source>
</evidence>
<dbReference type="SUPFAM" id="SSF51261">
    <property type="entry name" value="Duplicated hybrid motif"/>
    <property type="match status" value="1"/>
</dbReference>
<feature type="domain" description="Peptidoglycan hydrolase PcsB coiled-coil" evidence="4">
    <location>
        <begin position="86"/>
        <end position="159"/>
    </location>
</feature>
<evidence type="ECO:0000313" key="6">
    <source>
        <dbReference type="Proteomes" id="UP000824087"/>
    </source>
</evidence>
<evidence type="ECO:0000259" key="4">
    <source>
        <dbReference type="Pfam" id="PF24568"/>
    </source>
</evidence>
<dbReference type="Gene3D" id="2.70.70.10">
    <property type="entry name" value="Glucose Permease (Domain IIA)"/>
    <property type="match status" value="1"/>
</dbReference>